<reference evidence="3" key="1">
    <citation type="submission" date="2020-02" db="EMBL/GenBank/DDBJ databases">
        <authorList>
            <person name="Scholz U."/>
            <person name="Mascher M."/>
            <person name="Fiebig A."/>
        </authorList>
    </citation>
    <scope>NUCLEOTIDE SEQUENCE</scope>
</reference>
<keyword evidence="2" id="KW-0472">Membrane</keyword>
<feature type="region of interest" description="Disordered" evidence="1">
    <location>
        <begin position="227"/>
        <end position="255"/>
    </location>
</feature>
<feature type="compositionally biased region" description="Basic and acidic residues" evidence="1">
    <location>
        <begin position="309"/>
        <end position="333"/>
    </location>
</feature>
<dbReference type="Proteomes" id="UP000663760">
    <property type="component" value="Chromosome 3"/>
</dbReference>
<protein>
    <submittedName>
        <fullName evidence="3">Uncharacterized protein</fullName>
    </submittedName>
</protein>
<organism evidence="3 4">
    <name type="scientific">Spirodela intermedia</name>
    <name type="common">Intermediate duckweed</name>
    <dbReference type="NCBI Taxonomy" id="51605"/>
    <lineage>
        <taxon>Eukaryota</taxon>
        <taxon>Viridiplantae</taxon>
        <taxon>Streptophyta</taxon>
        <taxon>Embryophyta</taxon>
        <taxon>Tracheophyta</taxon>
        <taxon>Spermatophyta</taxon>
        <taxon>Magnoliopsida</taxon>
        <taxon>Liliopsida</taxon>
        <taxon>Araceae</taxon>
        <taxon>Lemnoideae</taxon>
        <taxon>Spirodela</taxon>
    </lineage>
</organism>
<evidence type="ECO:0000313" key="3">
    <source>
        <dbReference type="EMBL" id="CAA7392923.1"/>
    </source>
</evidence>
<feature type="region of interest" description="Disordered" evidence="1">
    <location>
        <begin position="304"/>
        <end position="362"/>
    </location>
</feature>
<feature type="region of interest" description="Disordered" evidence="1">
    <location>
        <begin position="652"/>
        <end position="674"/>
    </location>
</feature>
<feature type="transmembrane region" description="Helical" evidence="2">
    <location>
        <begin position="48"/>
        <end position="68"/>
    </location>
</feature>
<gene>
    <name evidence="3" type="ORF">SI8410_03003754</name>
</gene>
<evidence type="ECO:0000313" key="4">
    <source>
        <dbReference type="Proteomes" id="UP000663760"/>
    </source>
</evidence>
<feature type="transmembrane region" description="Helical" evidence="2">
    <location>
        <begin position="17"/>
        <end position="36"/>
    </location>
</feature>
<accession>A0A7I8K5R1</accession>
<name>A0A7I8K5R1_SPIIN</name>
<dbReference type="EMBL" id="LR746266">
    <property type="protein sequence ID" value="CAA7392923.1"/>
    <property type="molecule type" value="Genomic_DNA"/>
</dbReference>
<evidence type="ECO:0000256" key="2">
    <source>
        <dbReference type="SAM" id="Phobius"/>
    </source>
</evidence>
<keyword evidence="4" id="KW-1185">Reference proteome</keyword>
<keyword evidence="2" id="KW-1133">Transmembrane helix</keyword>
<proteinExistence type="predicted"/>
<dbReference type="OrthoDB" id="629492at2759"/>
<feature type="compositionally biased region" description="Basic and acidic residues" evidence="1">
    <location>
        <begin position="230"/>
        <end position="255"/>
    </location>
</feature>
<keyword evidence="2" id="KW-0812">Transmembrane</keyword>
<dbReference type="AlphaFoldDB" id="A0A7I8K5R1"/>
<sequence length="865" mass="96689">MCILCVVQKWSRRAIGMLPWLVIPFIVLWALSQLFSPDLRFEITSPRLACVVVLLGTIFWYEILLPHLSVYRARRCARIREQQLSFAIELQKLRKTATRRCRNCLTPYRDQKPGGGKFMCSYCGHVSKRPILDIPGPPGSSGILSNLIRKSGWFFNLDCPALGRGNWDGHVNPAPRHWVNGGHEQSSEEETCSRAAIFIWKLLSSVFYLTRQFYRRFLKFGSPVEDGSLDTEHEGSSKEGEHVCQESKGEKARRKAEERRLARLEKEMLEEEERKQREEVARLIDERRKLRDIKVEAEKESLKPLALDGSRDGRKEESDKRRRDRKKEKDKNSSKSNSDGEDNDSRGKKETEKKREFARKNDNERQELCRIQRVNAEVVSSVMGVANKSKSFDRMKGTSLFSSRGTNGWTLFGKNSHAASVLASKSNKPVVGSADKVQWKESCSVGHVIGKPSLDGDAKTSRSTGARPVAPDLNQASIPKKSWHQLFTRPLALSSSSDENFAKKLDGIPEAKISDSADHKLPSHPSLNQMQCEQSLACTNDPSANGALASDSSSLTIYKSRVPLAGELGHNFGTEEAELFQDPCFVPDPTSLIGPVSESLDDFLSDPGLDFKDDLLSDPSHILRRVCDSSDVKKPSPIESPMSRLWMSRERHIGSGSCSPRSQDQSALPDNEYNNVSEQGTWQMWSSSLCKDGLDLVGGPASWLSALEQNRVTPDIITRPPAENPIATLGVMEKNILRSTFKHSDNVCIRNPGDDGMVSPFTANDPWSSPLHPFPGDGENHFPHLRFHSGTAQKEETCRSQNVYTSGLPLDQSQAYYCSGDWVIPGGTNAGISYPVRPPHLPGQMCSHSGLSVDSREHENIYGRW</sequence>
<feature type="region of interest" description="Disordered" evidence="1">
    <location>
        <begin position="450"/>
        <end position="475"/>
    </location>
</feature>
<feature type="compositionally biased region" description="Basic and acidic residues" evidence="1">
    <location>
        <begin position="343"/>
        <end position="362"/>
    </location>
</feature>
<feature type="compositionally biased region" description="Polar residues" evidence="1">
    <location>
        <begin position="656"/>
        <end position="674"/>
    </location>
</feature>
<evidence type="ECO:0000256" key="1">
    <source>
        <dbReference type="SAM" id="MobiDB-lite"/>
    </source>
</evidence>